<proteinExistence type="predicted"/>
<protein>
    <submittedName>
        <fullName evidence="2">Uncharacterized protein</fullName>
    </submittedName>
</protein>
<evidence type="ECO:0000313" key="3">
    <source>
        <dbReference type="Proteomes" id="UP001497444"/>
    </source>
</evidence>
<evidence type="ECO:0000256" key="1">
    <source>
        <dbReference type="SAM" id="MobiDB-lite"/>
    </source>
</evidence>
<dbReference type="EMBL" id="OZ020098">
    <property type="protein sequence ID" value="CAK9271020.1"/>
    <property type="molecule type" value="Genomic_DNA"/>
</dbReference>
<keyword evidence="3" id="KW-1185">Reference proteome</keyword>
<accession>A0ABP0WYK9</accession>
<gene>
    <name evidence="2" type="ORF">CSSPJE1EN1_LOCUS16498</name>
</gene>
<dbReference type="Proteomes" id="UP001497444">
    <property type="component" value="Chromosome 3"/>
</dbReference>
<sequence length="116" mass="13906">MKKYQRNNCKEKLNDDDDNQRTQSSLRRSRVEFFSDEEKTVCRDDILDDVPRILLPSFFVLPLSSFPPSAAATPRNNFLKAFADPAIRWREQQHEKTRLIRQEMHRLWRYSFKADS</sequence>
<name>A0ABP0WYK9_9BRYO</name>
<evidence type="ECO:0000313" key="2">
    <source>
        <dbReference type="EMBL" id="CAK9271020.1"/>
    </source>
</evidence>
<reference evidence="2" key="1">
    <citation type="submission" date="2024-02" db="EMBL/GenBank/DDBJ databases">
        <authorList>
            <consortium name="ELIXIR-Norway"/>
            <consortium name="Elixir Norway"/>
        </authorList>
    </citation>
    <scope>NUCLEOTIDE SEQUENCE</scope>
</reference>
<feature type="region of interest" description="Disordered" evidence="1">
    <location>
        <begin position="1"/>
        <end position="24"/>
    </location>
</feature>
<organism evidence="2 3">
    <name type="scientific">Sphagnum jensenii</name>
    <dbReference type="NCBI Taxonomy" id="128206"/>
    <lineage>
        <taxon>Eukaryota</taxon>
        <taxon>Viridiplantae</taxon>
        <taxon>Streptophyta</taxon>
        <taxon>Embryophyta</taxon>
        <taxon>Bryophyta</taxon>
        <taxon>Sphagnophytina</taxon>
        <taxon>Sphagnopsida</taxon>
        <taxon>Sphagnales</taxon>
        <taxon>Sphagnaceae</taxon>
        <taxon>Sphagnum</taxon>
    </lineage>
</organism>